<reference evidence="3" key="1">
    <citation type="journal article" date="2019" name="Int. J. Syst. Evol. Microbiol.">
        <title>The Global Catalogue of Microorganisms (GCM) 10K type strain sequencing project: providing services to taxonomists for standard genome sequencing and annotation.</title>
        <authorList>
            <consortium name="The Broad Institute Genomics Platform"/>
            <consortium name="The Broad Institute Genome Sequencing Center for Infectious Disease"/>
            <person name="Wu L."/>
            <person name="Ma J."/>
        </authorList>
    </citation>
    <scope>NUCLEOTIDE SEQUENCE [LARGE SCALE GENOMIC DNA]</scope>
    <source>
        <strain evidence="3">JCM 14545</strain>
    </source>
</reference>
<name>A0ABP5CV08_9PSEU</name>
<feature type="signal peptide" evidence="1">
    <location>
        <begin position="1"/>
        <end position="24"/>
    </location>
</feature>
<proteinExistence type="predicted"/>
<sequence>MRAGMIMTTTWLAFAGLQTAVAYAASVSPPAERGRNIGVVTPAAAPAGTAPRT</sequence>
<feature type="chain" id="PRO_5047358796" evidence="1">
    <location>
        <begin position="25"/>
        <end position="53"/>
    </location>
</feature>
<evidence type="ECO:0000313" key="3">
    <source>
        <dbReference type="Proteomes" id="UP001501116"/>
    </source>
</evidence>
<dbReference type="EMBL" id="BAAANN010000019">
    <property type="protein sequence ID" value="GAA1969305.1"/>
    <property type="molecule type" value="Genomic_DNA"/>
</dbReference>
<gene>
    <name evidence="2" type="ORF">GCM10009754_48320</name>
</gene>
<accession>A0ABP5CV08</accession>
<keyword evidence="1" id="KW-0732">Signal</keyword>
<evidence type="ECO:0000313" key="2">
    <source>
        <dbReference type="EMBL" id="GAA1969305.1"/>
    </source>
</evidence>
<dbReference type="Proteomes" id="UP001501116">
    <property type="component" value="Unassembled WGS sequence"/>
</dbReference>
<keyword evidence="3" id="KW-1185">Reference proteome</keyword>
<protein>
    <submittedName>
        <fullName evidence="2">Uncharacterized protein</fullName>
    </submittedName>
</protein>
<evidence type="ECO:0000256" key="1">
    <source>
        <dbReference type="SAM" id="SignalP"/>
    </source>
</evidence>
<comment type="caution">
    <text evidence="2">The sequence shown here is derived from an EMBL/GenBank/DDBJ whole genome shotgun (WGS) entry which is preliminary data.</text>
</comment>
<organism evidence="2 3">
    <name type="scientific">Amycolatopsis minnesotensis</name>
    <dbReference type="NCBI Taxonomy" id="337894"/>
    <lineage>
        <taxon>Bacteria</taxon>
        <taxon>Bacillati</taxon>
        <taxon>Actinomycetota</taxon>
        <taxon>Actinomycetes</taxon>
        <taxon>Pseudonocardiales</taxon>
        <taxon>Pseudonocardiaceae</taxon>
        <taxon>Amycolatopsis</taxon>
    </lineage>
</organism>